<dbReference type="STRING" id="470145.BACCOP_00308"/>
<dbReference type="InterPro" id="IPR001623">
    <property type="entry name" value="DnaJ_domain"/>
</dbReference>
<dbReference type="Proteomes" id="UP000003146">
    <property type="component" value="Unassembled WGS sequence"/>
</dbReference>
<accession>B3JEL5</accession>
<dbReference type="Pfam" id="PF01556">
    <property type="entry name" value="DnaJ_C"/>
    <property type="match status" value="1"/>
</dbReference>
<evidence type="ECO:0000313" key="3">
    <source>
        <dbReference type="EMBL" id="EDV02624.1"/>
    </source>
</evidence>
<name>B3JEL5_9BACT</name>
<dbReference type="PROSITE" id="PS50076">
    <property type="entry name" value="DNAJ_2"/>
    <property type="match status" value="1"/>
</dbReference>
<dbReference type="InterPro" id="IPR018253">
    <property type="entry name" value="DnaJ_domain_CS"/>
</dbReference>
<dbReference type="InterPro" id="IPR002939">
    <property type="entry name" value="DnaJ_C"/>
</dbReference>
<dbReference type="SUPFAM" id="SSF46565">
    <property type="entry name" value="Chaperone J-domain"/>
    <property type="match status" value="1"/>
</dbReference>
<evidence type="ECO:0000256" key="1">
    <source>
        <dbReference type="ARBA" id="ARBA00023186"/>
    </source>
</evidence>
<dbReference type="InterPro" id="IPR036869">
    <property type="entry name" value="J_dom_sf"/>
</dbReference>
<dbReference type="Gene3D" id="2.60.260.20">
    <property type="entry name" value="Urease metallochaperone UreE, N-terminal domain"/>
    <property type="match status" value="2"/>
</dbReference>
<evidence type="ECO:0000313" key="4">
    <source>
        <dbReference type="Proteomes" id="UP000003146"/>
    </source>
</evidence>
<dbReference type="PANTHER" id="PTHR43096">
    <property type="entry name" value="DNAJ HOMOLOG 1, MITOCHONDRIAL-RELATED"/>
    <property type="match status" value="1"/>
</dbReference>
<dbReference type="AlphaFoldDB" id="B3JEL5"/>
<comment type="caution">
    <text evidence="3">The sequence shown here is derived from an EMBL/GenBank/DDBJ whole genome shotgun (WGS) entry which is preliminary data.</text>
</comment>
<dbReference type="PROSITE" id="PS00636">
    <property type="entry name" value="DNAJ_1"/>
    <property type="match status" value="1"/>
</dbReference>
<dbReference type="InterPro" id="IPR008971">
    <property type="entry name" value="HSP40/DnaJ_pept-bd"/>
</dbReference>
<feature type="domain" description="J" evidence="2">
    <location>
        <begin position="30"/>
        <end position="95"/>
    </location>
</feature>
<dbReference type="SMART" id="SM00271">
    <property type="entry name" value="DnaJ"/>
    <property type="match status" value="1"/>
</dbReference>
<dbReference type="PANTHER" id="PTHR43096:SF52">
    <property type="entry name" value="DNAJ HOMOLOG 1, MITOCHONDRIAL-RELATED"/>
    <property type="match status" value="1"/>
</dbReference>
<reference evidence="3 4" key="1">
    <citation type="submission" date="2008-04" db="EMBL/GenBank/DDBJ databases">
        <title>Draft genome sequence of Bacteroides coprocola (DSM 17136).</title>
        <authorList>
            <person name="Sudarsanam P."/>
            <person name="Ley R."/>
            <person name="Guruge J."/>
            <person name="Turnbaugh P.J."/>
            <person name="Mahowald M."/>
            <person name="Liep D."/>
            <person name="Gordon J."/>
        </authorList>
    </citation>
    <scope>NUCLEOTIDE SEQUENCE [LARGE SCALE GENOMIC DNA]</scope>
    <source>
        <strain evidence="3 4">DSM 17136</strain>
    </source>
</reference>
<protein>
    <submittedName>
        <fullName evidence="3">DnaJ domain protein</fullName>
    </submittedName>
</protein>
<reference evidence="3 4" key="2">
    <citation type="submission" date="2008-04" db="EMBL/GenBank/DDBJ databases">
        <authorList>
            <person name="Fulton L."/>
            <person name="Clifton S."/>
            <person name="Fulton B."/>
            <person name="Xu J."/>
            <person name="Minx P."/>
            <person name="Pepin K.H."/>
            <person name="Johnson M."/>
            <person name="Thiruvilangam P."/>
            <person name="Bhonagiri V."/>
            <person name="Nash W.E."/>
            <person name="Mardis E.R."/>
            <person name="Wilson R.K."/>
        </authorList>
    </citation>
    <scope>NUCLEOTIDE SEQUENCE [LARGE SCALE GENOMIC DNA]</scope>
    <source>
        <strain evidence="3 4">DSM 17136</strain>
    </source>
</reference>
<dbReference type="Gene3D" id="1.10.287.110">
    <property type="entry name" value="DnaJ domain"/>
    <property type="match status" value="1"/>
</dbReference>
<dbReference type="PRINTS" id="PR00625">
    <property type="entry name" value="JDOMAIN"/>
</dbReference>
<dbReference type="SUPFAM" id="SSF49493">
    <property type="entry name" value="HSP40/DnaJ peptide-binding domain"/>
    <property type="match status" value="2"/>
</dbReference>
<evidence type="ECO:0000259" key="2">
    <source>
        <dbReference type="PROSITE" id="PS50076"/>
    </source>
</evidence>
<dbReference type="EMBL" id="ABIY02000033">
    <property type="protein sequence ID" value="EDV02624.1"/>
    <property type="molecule type" value="Genomic_DNA"/>
</dbReference>
<dbReference type="CDD" id="cd10747">
    <property type="entry name" value="DnaJ_C"/>
    <property type="match status" value="1"/>
</dbReference>
<dbReference type="Pfam" id="PF00226">
    <property type="entry name" value="DnaJ"/>
    <property type="match status" value="1"/>
</dbReference>
<dbReference type="GO" id="GO:0005737">
    <property type="term" value="C:cytoplasm"/>
    <property type="evidence" value="ECO:0007669"/>
    <property type="project" value="TreeGrafter"/>
</dbReference>
<dbReference type="CDD" id="cd06257">
    <property type="entry name" value="DnaJ"/>
    <property type="match status" value="1"/>
</dbReference>
<gene>
    <name evidence="3" type="ORF">BACCOP_00308</name>
</gene>
<organism evidence="3 4">
    <name type="scientific">Phocaeicola coprocola DSM 17136</name>
    <dbReference type="NCBI Taxonomy" id="470145"/>
    <lineage>
        <taxon>Bacteria</taxon>
        <taxon>Pseudomonadati</taxon>
        <taxon>Bacteroidota</taxon>
        <taxon>Bacteroidia</taxon>
        <taxon>Bacteroidales</taxon>
        <taxon>Bacteroidaceae</taxon>
        <taxon>Phocaeicola</taxon>
    </lineage>
</organism>
<dbReference type="GO" id="GO:0051082">
    <property type="term" value="F:unfolded protein binding"/>
    <property type="evidence" value="ECO:0007669"/>
    <property type="project" value="InterPro"/>
</dbReference>
<keyword evidence="1" id="KW-0143">Chaperone</keyword>
<dbReference type="FunFam" id="2.60.260.20:FF:000013">
    <property type="entry name" value="DnaJ subfamily B member 11"/>
    <property type="match status" value="1"/>
</dbReference>
<proteinExistence type="predicted"/>
<dbReference type="eggNOG" id="COG0484">
    <property type="taxonomic scope" value="Bacteria"/>
</dbReference>
<dbReference type="HOGENOM" id="CLU_017633_0_0_10"/>
<dbReference type="GO" id="GO:0042026">
    <property type="term" value="P:protein refolding"/>
    <property type="evidence" value="ECO:0007669"/>
    <property type="project" value="TreeGrafter"/>
</dbReference>
<sequence length="340" mass="37436">MVKSLLTNGLSGTFFASFSNKKTDCMAYIDYYKVLGVDKTATQDEIKKAYRKLARKYHPDLNPNDPTVKDKFQEINEANEVLSDPEKRKKYDAYGENWKHADEFEAQQQAYRAQGGTGNGGEYWYSTDGQHFTSGFGGEGMHGFGGNASGFSDFFEELFGHGAGRGRNARGGFRGQDIEASLQLSLREAATTHKQTFSINGETLRITVPAGVADGQVIKLKGHGGKGTNGGPDGDLYITFVIPDDPVFKRKENDLYTDVTIDLYTAVLGGEVTVNTLDGQVKLKVRPGTQNDAKVRLKGKGFPVYKQEGVTGDLIVTYHVTIPTTLTEKQKDLFRQLQQG</sequence>